<feature type="region of interest" description="Disordered" evidence="11">
    <location>
        <begin position="64"/>
        <end position="108"/>
    </location>
</feature>
<evidence type="ECO:0000256" key="5">
    <source>
        <dbReference type="ARBA" id="ARBA00022792"/>
    </source>
</evidence>
<evidence type="ECO:0000256" key="8">
    <source>
        <dbReference type="ARBA" id="ARBA00023136"/>
    </source>
</evidence>
<comment type="similarity">
    <text evidence="2 10">Belongs to the cytochrome c-type heme lyase family.</text>
</comment>
<evidence type="ECO:0000256" key="1">
    <source>
        <dbReference type="ARBA" id="ARBA00004273"/>
    </source>
</evidence>
<dbReference type="PROSITE" id="PS00822">
    <property type="entry name" value="CYTO_HEME_LYASE_2"/>
    <property type="match status" value="1"/>
</dbReference>
<dbReference type="AlphaFoldDB" id="A0A7R9T473"/>
<keyword evidence="8 10" id="KW-0472">Membrane</keyword>
<dbReference type="EC" id="4.4.1.17" evidence="10"/>
<comment type="function">
    <text evidence="10">Lyase that catalyzes the covalent linking of the heme group to the cytochrome C apoprotein to produce the mature functional cytochrome.</text>
</comment>
<dbReference type="PANTHER" id="PTHR12743:SF8">
    <property type="entry name" value="PROTEIN HRI1"/>
    <property type="match status" value="1"/>
</dbReference>
<keyword evidence="5 10" id="KW-0999">Mitochondrion inner membrane</keyword>
<accession>A0A7R9T473</accession>
<dbReference type="GO" id="GO:0046872">
    <property type="term" value="F:metal ion binding"/>
    <property type="evidence" value="ECO:0007669"/>
    <property type="project" value="UniProtKB-KW"/>
</dbReference>
<dbReference type="GO" id="GO:0005743">
    <property type="term" value="C:mitochondrial inner membrane"/>
    <property type="evidence" value="ECO:0007669"/>
    <property type="project" value="UniProtKB-SubCell"/>
</dbReference>
<comment type="subcellular location">
    <subcellularLocation>
        <location evidence="1 10">Mitochondrion inner membrane</location>
    </subcellularLocation>
</comment>
<evidence type="ECO:0000256" key="6">
    <source>
        <dbReference type="ARBA" id="ARBA00023004"/>
    </source>
</evidence>
<keyword evidence="4 10" id="KW-0479">Metal-binding</keyword>
<feature type="region of interest" description="Disordered" evidence="11">
    <location>
        <begin position="1"/>
        <end position="22"/>
    </location>
</feature>
<evidence type="ECO:0000256" key="11">
    <source>
        <dbReference type="SAM" id="MobiDB-lite"/>
    </source>
</evidence>
<organism evidence="12">
    <name type="scientific">Ostreococcus sp. 'lucimarinus'</name>
    <dbReference type="NCBI Taxonomy" id="242159"/>
    <lineage>
        <taxon>Eukaryota</taxon>
        <taxon>Viridiplantae</taxon>
        <taxon>Chlorophyta</taxon>
        <taxon>Mamiellophyceae</taxon>
        <taxon>Mamiellales</taxon>
        <taxon>Bathycoccaceae</taxon>
        <taxon>Ostreococcus</taxon>
    </lineage>
</organism>
<keyword evidence="6 10" id="KW-0408">Iron</keyword>
<evidence type="ECO:0000256" key="2">
    <source>
        <dbReference type="ARBA" id="ARBA00007255"/>
    </source>
</evidence>
<keyword evidence="3 10" id="KW-0349">Heme</keyword>
<evidence type="ECO:0000256" key="10">
    <source>
        <dbReference type="RuleBase" id="RU363130"/>
    </source>
</evidence>
<evidence type="ECO:0000256" key="3">
    <source>
        <dbReference type="ARBA" id="ARBA00022617"/>
    </source>
</evidence>
<dbReference type="GO" id="GO:0004408">
    <property type="term" value="F:holocytochrome-c synthase activity"/>
    <property type="evidence" value="ECO:0007669"/>
    <property type="project" value="UniProtKB-EC"/>
</dbReference>
<reference evidence="12" key="1">
    <citation type="submission" date="2021-01" db="EMBL/GenBank/DDBJ databases">
        <authorList>
            <person name="Corre E."/>
            <person name="Pelletier E."/>
            <person name="Niang G."/>
            <person name="Scheremetjew M."/>
            <person name="Finn R."/>
            <person name="Kale V."/>
            <person name="Holt S."/>
            <person name="Cochrane G."/>
            <person name="Meng A."/>
            <person name="Brown T."/>
            <person name="Cohen L."/>
        </authorList>
    </citation>
    <scope>NUCLEOTIDE SEQUENCE</scope>
    <source>
        <strain evidence="12">Clade-A-BCC118000</strain>
    </source>
</reference>
<dbReference type="PROSITE" id="PS00821">
    <property type="entry name" value="CYTO_HEME_LYASE_1"/>
    <property type="match status" value="1"/>
</dbReference>
<sequence length="273" mass="30755">MYDRARESRSDAADSACPVPEEYRGNLGVYNVYNTKIDAAQPSTSSDGDRKNERRGIASWFGFGASALDPRNNMPSEPAQGRAPGQRDALSVARERSTIPKSGSDGGTWTYPSPQMFYNALVRKNKAEDVEESDMDSVVMVHNAMNEDTWRRVAQWEKLHAYARGQPMLLRFRGRPDELSPLAMARLMTGGPRPFDRHDWYVDREGREVRYVIDYYFNEDKAGTSEQFDVVVRPALDSVDAVLDRIKMNIYITCAQFGIPCPVSGHGSEIEID</sequence>
<gene>
    <name evidence="12" type="ORF">OLUC0939_LOCUS5088</name>
</gene>
<proteinExistence type="inferred from homology"/>
<dbReference type="InterPro" id="IPR000511">
    <property type="entry name" value="Holocyt_c/c1_synthase"/>
</dbReference>
<protein>
    <recommendedName>
        <fullName evidence="10">Holocytochrome c-type synthase</fullName>
        <ecNumber evidence="10">4.4.1.17</ecNumber>
    </recommendedName>
</protein>
<comment type="catalytic activity">
    <reaction evidence="10">
        <text>holo-[cytochrome c] = apo-[cytochrome c] + heme b</text>
        <dbReference type="Rhea" id="RHEA:22648"/>
        <dbReference type="Rhea" id="RHEA-COMP:10725"/>
        <dbReference type="Rhea" id="RHEA-COMP:10726"/>
        <dbReference type="ChEBI" id="CHEBI:29950"/>
        <dbReference type="ChEBI" id="CHEBI:60344"/>
        <dbReference type="ChEBI" id="CHEBI:83739"/>
        <dbReference type="EC" id="4.4.1.17"/>
    </reaction>
</comment>
<feature type="compositionally biased region" description="Basic and acidic residues" evidence="11">
    <location>
        <begin position="1"/>
        <end position="12"/>
    </location>
</feature>
<keyword evidence="9 10" id="KW-0456">Lyase</keyword>
<evidence type="ECO:0000313" key="12">
    <source>
        <dbReference type="EMBL" id="CAD8224362.1"/>
    </source>
</evidence>
<dbReference type="Pfam" id="PF01265">
    <property type="entry name" value="Cyto_heme_lyase"/>
    <property type="match status" value="1"/>
</dbReference>
<evidence type="ECO:0000256" key="7">
    <source>
        <dbReference type="ARBA" id="ARBA00023128"/>
    </source>
</evidence>
<keyword evidence="7 10" id="KW-0496">Mitochondrion</keyword>
<name>A0A7R9T473_9CHLO</name>
<dbReference type="EMBL" id="HBDX01005921">
    <property type="protein sequence ID" value="CAD8224362.1"/>
    <property type="molecule type" value="Transcribed_RNA"/>
</dbReference>
<dbReference type="PANTHER" id="PTHR12743">
    <property type="entry name" value="CYTOCHROME C1 HEME LYASE"/>
    <property type="match status" value="1"/>
</dbReference>
<evidence type="ECO:0000256" key="9">
    <source>
        <dbReference type="ARBA" id="ARBA00023239"/>
    </source>
</evidence>
<evidence type="ECO:0000256" key="4">
    <source>
        <dbReference type="ARBA" id="ARBA00022723"/>
    </source>
</evidence>